<dbReference type="PANTHER" id="PTHR23404">
    <property type="entry name" value="MOLYBDOPTERIN SYNTHASE RELATED"/>
    <property type="match status" value="1"/>
</dbReference>
<feature type="region of interest" description="Disordered" evidence="1">
    <location>
        <begin position="75"/>
        <end position="97"/>
    </location>
</feature>
<feature type="compositionally biased region" description="Basic and acidic residues" evidence="1">
    <location>
        <begin position="80"/>
        <end position="97"/>
    </location>
</feature>
<evidence type="ECO:0000313" key="2">
    <source>
        <dbReference type="EMBL" id="GAE93982.1"/>
    </source>
</evidence>
<dbReference type="Pfam" id="PF02391">
    <property type="entry name" value="MoaE"/>
    <property type="match status" value="1"/>
</dbReference>
<proteinExistence type="predicted"/>
<dbReference type="AlphaFoldDB" id="W4VLA0"/>
<evidence type="ECO:0000313" key="3">
    <source>
        <dbReference type="Proteomes" id="UP000019102"/>
    </source>
</evidence>
<reference evidence="2 3" key="1">
    <citation type="journal article" date="2014" name="Genome Announc.">
        <title>Draft Genome Sequence of the Boron-Tolerant and Moderately Halotolerant Bacterium Gracilibacillus boraciitolerans JCM 21714T.</title>
        <authorList>
            <person name="Ahmed I."/>
            <person name="Oshima K."/>
            <person name="Suda W."/>
            <person name="Kitamura K."/>
            <person name="Iida T."/>
            <person name="Ohmori Y."/>
            <person name="Fujiwara T."/>
            <person name="Hattori M."/>
            <person name="Ohkuma M."/>
        </authorList>
    </citation>
    <scope>NUCLEOTIDE SEQUENCE [LARGE SCALE GENOMIC DNA]</scope>
    <source>
        <strain evidence="2 3">JCM 21714</strain>
    </source>
</reference>
<dbReference type="EMBL" id="BAVS01000018">
    <property type="protein sequence ID" value="GAE93982.1"/>
    <property type="molecule type" value="Genomic_DNA"/>
</dbReference>
<organism evidence="2 3">
    <name type="scientific">Gracilibacillus boraciitolerans JCM 21714</name>
    <dbReference type="NCBI Taxonomy" id="1298598"/>
    <lineage>
        <taxon>Bacteria</taxon>
        <taxon>Bacillati</taxon>
        <taxon>Bacillota</taxon>
        <taxon>Bacilli</taxon>
        <taxon>Bacillales</taxon>
        <taxon>Bacillaceae</taxon>
        <taxon>Gracilibacillus</taxon>
    </lineage>
</organism>
<comment type="caution">
    <text evidence="2">The sequence shown here is derived from an EMBL/GenBank/DDBJ whole genome shotgun (WGS) entry which is preliminary data.</text>
</comment>
<dbReference type="InterPro" id="IPR036563">
    <property type="entry name" value="MoaE_sf"/>
</dbReference>
<dbReference type="CDD" id="cd00756">
    <property type="entry name" value="MoaE"/>
    <property type="match status" value="1"/>
</dbReference>
<gene>
    <name evidence="2" type="ORF">JCM21714_3107</name>
</gene>
<dbReference type="STRING" id="1298598.JCM21714_3107"/>
<keyword evidence="3" id="KW-1185">Reference proteome</keyword>
<dbReference type="GO" id="GO:0006777">
    <property type="term" value="P:Mo-molybdopterin cofactor biosynthetic process"/>
    <property type="evidence" value="ECO:0007669"/>
    <property type="project" value="InterPro"/>
</dbReference>
<dbReference type="Gene3D" id="3.90.1170.40">
    <property type="entry name" value="Molybdopterin biosynthesis MoaE subunit"/>
    <property type="match status" value="1"/>
</dbReference>
<evidence type="ECO:0000256" key="1">
    <source>
        <dbReference type="SAM" id="MobiDB-lite"/>
    </source>
</evidence>
<dbReference type="eggNOG" id="COG0314">
    <property type="taxonomic scope" value="Bacteria"/>
</dbReference>
<dbReference type="SUPFAM" id="SSF54690">
    <property type="entry name" value="Molybdopterin synthase subunit MoaE"/>
    <property type="match status" value="1"/>
</dbReference>
<accession>W4VLA0</accession>
<protein>
    <submittedName>
        <fullName evidence="2">Molybdenum cofactor biosynthesis protein MoaE</fullName>
    </submittedName>
</protein>
<sequence>MLMQIGKEIQEKWQGTKVAITHRIGSLDISEVAVVIAVSSPHRKAAYQANEYAIERIKEIVPIWKKEQWEDGESWMGDQLENKRYPRGEPEMKENNK</sequence>
<name>W4VLA0_9BACI</name>
<dbReference type="InterPro" id="IPR003448">
    <property type="entry name" value="Mopterin_biosynth_MoaE"/>
</dbReference>
<dbReference type="Proteomes" id="UP000019102">
    <property type="component" value="Unassembled WGS sequence"/>
</dbReference>